<proteinExistence type="predicted"/>
<organism evidence="5 6">
    <name type="scientific">Glonium stellatum</name>
    <dbReference type="NCBI Taxonomy" id="574774"/>
    <lineage>
        <taxon>Eukaryota</taxon>
        <taxon>Fungi</taxon>
        <taxon>Dikarya</taxon>
        <taxon>Ascomycota</taxon>
        <taxon>Pezizomycotina</taxon>
        <taxon>Dothideomycetes</taxon>
        <taxon>Pleosporomycetidae</taxon>
        <taxon>Gloniales</taxon>
        <taxon>Gloniaceae</taxon>
        <taxon>Glonium</taxon>
    </lineage>
</organism>
<evidence type="ECO:0000256" key="1">
    <source>
        <dbReference type="ARBA" id="ARBA00004370"/>
    </source>
</evidence>
<comment type="subcellular location">
    <subcellularLocation>
        <location evidence="1">Membrane</location>
    </subcellularLocation>
</comment>
<dbReference type="PANTHER" id="PTHR35371">
    <property type="entry name" value="INNER MEMBRANE PROTEIN"/>
    <property type="match status" value="1"/>
</dbReference>
<reference evidence="5 6" key="1">
    <citation type="journal article" date="2016" name="Nat. Commun.">
        <title>Ectomycorrhizal ecology is imprinted in the genome of the dominant symbiotic fungus Cenococcum geophilum.</title>
        <authorList>
            <consortium name="DOE Joint Genome Institute"/>
            <person name="Peter M."/>
            <person name="Kohler A."/>
            <person name="Ohm R.A."/>
            <person name="Kuo A."/>
            <person name="Krutzmann J."/>
            <person name="Morin E."/>
            <person name="Arend M."/>
            <person name="Barry K.W."/>
            <person name="Binder M."/>
            <person name="Choi C."/>
            <person name="Clum A."/>
            <person name="Copeland A."/>
            <person name="Grisel N."/>
            <person name="Haridas S."/>
            <person name="Kipfer T."/>
            <person name="LaButti K."/>
            <person name="Lindquist E."/>
            <person name="Lipzen A."/>
            <person name="Maire R."/>
            <person name="Meier B."/>
            <person name="Mihaltcheva S."/>
            <person name="Molinier V."/>
            <person name="Murat C."/>
            <person name="Poggeler S."/>
            <person name="Quandt C.A."/>
            <person name="Sperisen C."/>
            <person name="Tritt A."/>
            <person name="Tisserant E."/>
            <person name="Crous P.W."/>
            <person name="Henrissat B."/>
            <person name="Nehls U."/>
            <person name="Egli S."/>
            <person name="Spatafora J.W."/>
            <person name="Grigoriev I.V."/>
            <person name="Martin F.M."/>
        </authorList>
    </citation>
    <scope>NUCLEOTIDE SEQUENCE [LARGE SCALE GENOMIC DNA]</scope>
    <source>
        <strain evidence="5 6">CBS 207.34</strain>
    </source>
</reference>
<evidence type="ECO:0000256" key="2">
    <source>
        <dbReference type="ARBA" id="ARBA00022692"/>
    </source>
</evidence>
<dbReference type="EMBL" id="KV748991">
    <property type="protein sequence ID" value="OCL11767.1"/>
    <property type="molecule type" value="Genomic_DNA"/>
</dbReference>
<dbReference type="PANTHER" id="PTHR35371:SF2">
    <property type="entry name" value="MAPEG FAMILY PROTEIN"/>
    <property type="match status" value="1"/>
</dbReference>
<evidence type="ECO:0000313" key="6">
    <source>
        <dbReference type="Proteomes" id="UP000250140"/>
    </source>
</evidence>
<keyword evidence="2" id="KW-0812">Transmembrane</keyword>
<sequence length="176" mass="19751">MEFNTVNAYSRERRSLSPSSLAPIPNYGPRFLIFNFFFAYGILSSRTLKQYYGIDHNVSPREDLAKYGESAVREGKITRKQLEMLKRNESAHANAVENFTLLVAGVLFASQAGVARENINAAALTYTVARICYGVIYILVDDPAWSQLRGLTWWTGNLSCFYLLWKAGSALNAHAI</sequence>
<dbReference type="Gene3D" id="1.20.120.550">
    <property type="entry name" value="Membrane associated eicosanoid/glutathione metabolism-like domain"/>
    <property type="match status" value="1"/>
</dbReference>
<name>A0A8E2F730_9PEZI</name>
<dbReference type="InterPro" id="IPR001129">
    <property type="entry name" value="Membr-assoc_MAPEG"/>
</dbReference>
<dbReference type="GO" id="GO:0016020">
    <property type="term" value="C:membrane"/>
    <property type="evidence" value="ECO:0007669"/>
    <property type="project" value="UniProtKB-SubCell"/>
</dbReference>
<keyword evidence="4" id="KW-0472">Membrane</keyword>
<dbReference type="Proteomes" id="UP000250140">
    <property type="component" value="Unassembled WGS sequence"/>
</dbReference>
<dbReference type="Pfam" id="PF01124">
    <property type="entry name" value="MAPEG"/>
    <property type="match status" value="1"/>
</dbReference>
<dbReference type="OrthoDB" id="2122304at2759"/>
<gene>
    <name evidence="5" type="ORF">AOQ84DRAFT_430215</name>
</gene>
<protein>
    <submittedName>
        <fullName evidence="5">Uncharacterized protein</fullName>
    </submittedName>
</protein>
<keyword evidence="3" id="KW-1133">Transmembrane helix</keyword>
<evidence type="ECO:0000313" key="5">
    <source>
        <dbReference type="EMBL" id="OCL11767.1"/>
    </source>
</evidence>
<keyword evidence="6" id="KW-1185">Reference proteome</keyword>
<evidence type="ECO:0000256" key="4">
    <source>
        <dbReference type="ARBA" id="ARBA00023136"/>
    </source>
</evidence>
<evidence type="ECO:0000256" key="3">
    <source>
        <dbReference type="ARBA" id="ARBA00022989"/>
    </source>
</evidence>
<accession>A0A8E2F730</accession>
<dbReference type="AlphaFoldDB" id="A0A8E2F730"/>
<dbReference type="InterPro" id="IPR023352">
    <property type="entry name" value="MAPEG-like_dom_sf"/>
</dbReference>
<dbReference type="SUPFAM" id="SSF161084">
    <property type="entry name" value="MAPEG domain-like"/>
    <property type="match status" value="1"/>
</dbReference>